<keyword evidence="3" id="KW-1185">Reference proteome</keyword>
<dbReference type="EMBL" id="CP048788">
    <property type="protein sequence ID" value="QJF50131.1"/>
    <property type="molecule type" value="Genomic_DNA"/>
</dbReference>
<evidence type="ECO:0000313" key="2">
    <source>
        <dbReference type="EMBL" id="QJF50131.1"/>
    </source>
</evidence>
<accession>A0A858SR83</accession>
<dbReference type="Proteomes" id="UP000503308">
    <property type="component" value="Chromosome"/>
</dbReference>
<proteinExistence type="predicted"/>
<gene>
    <name evidence="2" type="ORF">G3256_02580</name>
</gene>
<feature type="region of interest" description="Disordered" evidence="1">
    <location>
        <begin position="63"/>
        <end position="83"/>
    </location>
</feature>
<sequence>MSDQVFPEVGNIPGNLNTMQRRNGAQIILDIPASVPRASGMPEHRSRADAMTPKRYRIEPGRARMDGRSDTCEARAEREVADL</sequence>
<organism evidence="2 3">
    <name type="scientific">Roseobacter ponti</name>
    <dbReference type="NCBI Taxonomy" id="1891787"/>
    <lineage>
        <taxon>Bacteria</taxon>
        <taxon>Pseudomonadati</taxon>
        <taxon>Pseudomonadota</taxon>
        <taxon>Alphaproteobacteria</taxon>
        <taxon>Rhodobacterales</taxon>
        <taxon>Roseobacteraceae</taxon>
        <taxon>Roseobacter</taxon>
    </lineage>
</organism>
<evidence type="ECO:0000256" key="1">
    <source>
        <dbReference type="SAM" id="MobiDB-lite"/>
    </source>
</evidence>
<protein>
    <submittedName>
        <fullName evidence="2">Uncharacterized protein</fullName>
    </submittedName>
</protein>
<dbReference type="KEGG" id="rpon:G3256_02580"/>
<evidence type="ECO:0000313" key="3">
    <source>
        <dbReference type="Proteomes" id="UP000503308"/>
    </source>
</evidence>
<dbReference type="RefSeq" id="WP_169639355.1">
    <property type="nucleotide sequence ID" value="NZ_CP048788.1"/>
</dbReference>
<name>A0A858SR83_9RHOB</name>
<dbReference type="AlphaFoldDB" id="A0A858SR83"/>
<reference evidence="2 3" key="1">
    <citation type="submission" date="2020-02" db="EMBL/GenBank/DDBJ databases">
        <title>Genome sequence of Roseobacter ponti.</title>
        <authorList>
            <person name="Hollensteiner J."/>
            <person name="Schneider D."/>
            <person name="Poehlein A."/>
            <person name="Daniel R."/>
        </authorList>
    </citation>
    <scope>NUCLEOTIDE SEQUENCE [LARGE SCALE GENOMIC DNA]</scope>
    <source>
        <strain evidence="2 3">DSM 106830</strain>
    </source>
</reference>